<gene>
    <name evidence="2" type="ORF">GC1_00034</name>
</gene>
<feature type="transmembrane region" description="Helical" evidence="1">
    <location>
        <begin position="6"/>
        <end position="29"/>
    </location>
</feature>
<keyword evidence="1" id="KW-1133">Transmembrane helix</keyword>
<name>A0A2I5AR95_9VIRU</name>
<dbReference type="EMBL" id="MG159787">
    <property type="protein sequence ID" value="ATS92602.1"/>
    <property type="molecule type" value="Genomic_DNA"/>
</dbReference>
<sequence>MITIQALEIYCFGVVCGSAATVVTALTWAMRSFGRLGK</sequence>
<keyword evidence="1" id="KW-0812">Transmembrane</keyword>
<accession>A0A2I5AR95</accession>
<protein>
    <submittedName>
        <fullName evidence="2">Uncharacterized protein</fullName>
    </submittedName>
</protein>
<proteinExistence type="predicted"/>
<evidence type="ECO:0000313" key="3">
    <source>
        <dbReference type="Proteomes" id="UP000241016"/>
    </source>
</evidence>
<reference evidence="2 3" key="1">
    <citation type="journal article" date="2018" name="Viruses">
        <title>Bacteriophage GC1, a Novel Tectivirus Infecting Gluconobacter Cerinus, an Acetic Acid Bacterium Associated with Wine-Making.</title>
        <authorList>
            <person name="Philippe C."/>
            <person name="Krupovic M."/>
            <person name="Jaomanjaka F."/>
            <person name="Claisse O."/>
            <person name="Petrel M."/>
            <person name="le Marrec C."/>
        </authorList>
    </citation>
    <scope>NUCLEOTIDE SEQUENCE [LARGE SCALE GENOMIC DNA]</scope>
</reference>
<evidence type="ECO:0000313" key="2">
    <source>
        <dbReference type="EMBL" id="ATS92602.1"/>
    </source>
</evidence>
<keyword evidence="1" id="KW-0472">Membrane</keyword>
<keyword evidence="3" id="KW-1185">Reference proteome</keyword>
<dbReference type="Proteomes" id="UP000241016">
    <property type="component" value="Segment"/>
</dbReference>
<organism evidence="2 3">
    <name type="scientific">Gluconobacter phage GC1</name>
    <dbReference type="NCBI Taxonomy" id="2047788"/>
    <lineage>
        <taxon>Viruses</taxon>
        <taxon>Varidnaviria</taxon>
        <taxon>Bamfordvirae</taxon>
        <taxon>Preplasmiviricota</taxon>
        <taxon>Prepoliviricotina</taxon>
        <taxon>Tectiliviricetes</taxon>
        <taxon>Kalamavirales</taxon>
        <taxon>Tectiviridae</taxon>
        <taxon>Gammatectivirus</taxon>
        <taxon>Gammatectivirus GC1</taxon>
    </lineage>
</organism>
<evidence type="ECO:0000256" key="1">
    <source>
        <dbReference type="SAM" id="Phobius"/>
    </source>
</evidence>